<name>A0A9D1L2B9_9FIRM</name>
<sequence>MTRARGIPVTVKTPDGDITFTFEKKAVKNVNLRIRADGSVHVSAPQRTSFAFVEKFVREHGGWITARVQRAEDRARAAKRSFAEGGSLPLLGGEIAVEVRGGEKSRAAFDAETGVLAVTVSEKDGAEADALVRKWAERRAKEILPRIFRAAEAETGGKFGAPVQLRLRRMCARWGSCNVGARRITLNTRLIYAPEECVRYVCMHELAHLGHPRHDEGFYRELSLLCPEWKALRRRLNDEFAALLAD</sequence>
<reference evidence="2" key="1">
    <citation type="submission" date="2020-10" db="EMBL/GenBank/DDBJ databases">
        <authorList>
            <person name="Gilroy R."/>
        </authorList>
    </citation>
    <scope>NUCLEOTIDE SEQUENCE</scope>
    <source>
        <strain evidence="2">1063</strain>
    </source>
</reference>
<dbReference type="AlphaFoldDB" id="A0A9D1L2B9"/>
<protein>
    <submittedName>
        <fullName evidence="2">M48 family metallopeptidase</fullName>
    </submittedName>
</protein>
<accession>A0A9D1L2B9</accession>
<evidence type="ECO:0000313" key="3">
    <source>
        <dbReference type="Proteomes" id="UP000824088"/>
    </source>
</evidence>
<feature type="domain" description="YgjP-like metallopeptidase" evidence="1">
    <location>
        <begin position="28"/>
        <end position="238"/>
    </location>
</feature>
<comment type="caution">
    <text evidence="2">The sequence shown here is derived from an EMBL/GenBank/DDBJ whole genome shotgun (WGS) entry which is preliminary data.</text>
</comment>
<evidence type="ECO:0000313" key="2">
    <source>
        <dbReference type="EMBL" id="HIU21485.1"/>
    </source>
</evidence>
<proteinExistence type="predicted"/>
<reference evidence="2" key="2">
    <citation type="journal article" date="2021" name="PeerJ">
        <title>Extensive microbial diversity within the chicken gut microbiome revealed by metagenomics and culture.</title>
        <authorList>
            <person name="Gilroy R."/>
            <person name="Ravi A."/>
            <person name="Getino M."/>
            <person name="Pursley I."/>
            <person name="Horton D.L."/>
            <person name="Alikhan N.F."/>
            <person name="Baker D."/>
            <person name="Gharbi K."/>
            <person name="Hall N."/>
            <person name="Watson M."/>
            <person name="Adriaenssens E.M."/>
            <person name="Foster-Nyarko E."/>
            <person name="Jarju S."/>
            <person name="Secka A."/>
            <person name="Antonio M."/>
            <person name="Oren A."/>
            <person name="Chaudhuri R.R."/>
            <person name="La Ragione R."/>
            <person name="Hildebrand F."/>
            <person name="Pallen M.J."/>
        </authorList>
    </citation>
    <scope>NUCLEOTIDE SEQUENCE</scope>
    <source>
        <strain evidence="2">1063</strain>
    </source>
</reference>
<dbReference type="EMBL" id="DVMN01000082">
    <property type="protein sequence ID" value="HIU21485.1"/>
    <property type="molecule type" value="Genomic_DNA"/>
</dbReference>
<organism evidence="2 3">
    <name type="scientific">Candidatus Limadaptatus stercorigallinarum</name>
    <dbReference type="NCBI Taxonomy" id="2840845"/>
    <lineage>
        <taxon>Bacteria</taxon>
        <taxon>Bacillati</taxon>
        <taxon>Bacillota</taxon>
        <taxon>Clostridia</taxon>
        <taxon>Eubacteriales</taxon>
        <taxon>Candidatus Limadaptatus</taxon>
    </lineage>
</organism>
<dbReference type="PANTHER" id="PTHR30399:SF1">
    <property type="entry name" value="UTP PYROPHOSPHATASE"/>
    <property type="match status" value="1"/>
</dbReference>
<gene>
    <name evidence="2" type="ORF">IAD51_04560</name>
</gene>
<evidence type="ECO:0000259" key="1">
    <source>
        <dbReference type="Pfam" id="PF01863"/>
    </source>
</evidence>
<dbReference type="InterPro" id="IPR053136">
    <property type="entry name" value="UTP_pyrophosphatase-like"/>
</dbReference>
<dbReference type="Gene3D" id="3.30.2010.10">
    <property type="entry name" value="Metalloproteases ('zincins'), catalytic domain"/>
    <property type="match status" value="1"/>
</dbReference>
<dbReference type="CDD" id="cd07344">
    <property type="entry name" value="M48_yhfN_like"/>
    <property type="match status" value="1"/>
</dbReference>
<dbReference type="Proteomes" id="UP000824088">
    <property type="component" value="Unassembled WGS sequence"/>
</dbReference>
<dbReference type="InterPro" id="IPR002725">
    <property type="entry name" value="YgjP-like_metallopeptidase"/>
</dbReference>
<dbReference type="Pfam" id="PF01863">
    <property type="entry name" value="YgjP-like"/>
    <property type="match status" value="1"/>
</dbReference>
<dbReference type="PANTHER" id="PTHR30399">
    <property type="entry name" value="UNCHARACTERIZED PROTEIN YGJP"/>
    <property type="match status" value="1"/>
</dbReference>